<keyword evidence="3" id="KW-1185">Reference proteome</keyword>
<evidence type="ECO:0000313" key="2">
    <source>
        <dbReference type="EMBL" id="OXA44559.1"/>
    </source>
</evidence>
<evidence type="ECO:0000313" key="3">
    <source>
        <dbReference type="Proteomes" id="UP000198287"/>
    </source>
</evidence>
<keyword evidence="1" id="KW-1133">Transmembrane helix</keyword>
<dbReference type="Proteomes" id="UP000198287">
    <property type="component" value="Unassembled WGS sequence"/>
</dbReference>
<feature type="transmembrane region" description="Helical" evidence="1">
    <location>
        <begin position="136"/>
        <end position="157"/>
    </location>
</feature>
<keyword evidence="1" id="KW-0472">Membrane</keyword>
<evidence type="ECO:0000256" key="1">
    <source>
        <dbReference type="SAM" id="Phobius"/>
    </source>
</evidence>
<feature type="transmembrane region" description="Helical" evidence="1">
    <location>
        <begin position="177"/>
        <end position="194"/>
    </location>
</feature>
<protein>
    <recommendedName>
        <fullName evidence="4">Odorant receptor</fullName>
    </recommendedName>
</protein>
<evidence type="ECO:0008006" key="4">
    <source>
        <dbReference type="Google" id="ProtNLM"/>
    </source>
</evidence>
<reference evidence="2 3" key="1">
    <citation type="submission" date="2015-12" db="EMBL/GenBank/DDBJ databases">
        <title>The genome of Folsomia candida.</title>
        <authorList>
            <person name="Faddeeva A."/>
            <person name="Derks M.F."/>
            <person name="Anvar Y."/>
            <person name="Smit S."/>
            <person name="Van Straalen N."/>
            <person name="Roelofs D."/>
        </authorList>
    </citation>
    <scope>NUCLEOTIDE SEQUENCE [LARGE SCALE GENOMIC DNA]</scope>
    <source>
        <strain evidence="2 3">VU population</strain>
        <tissue evidence="2">Whole body</tissue>
    </source>
</reference>
<keyword evidence="1" id="KW-0812">Transmembrane</keyword>
<name>A0A226DHB0_FOLCA</name>
<organism evidence="2 3">
    <name type="scientific">Folsomia candida</name>
    <name type="common">Springtail</name>
    <dbReference type="NCBI Taxonomy" id="158441"/>
    <lineage>
        <taxon>Eukaryota</taxon>
        <taxon>Metazoa</taxon>
        <taxon>Ecdysozoa</taxon>
        <taxon>Arthropoda</taxon>
        <taxon>Hexapoda</taxon>
        <taxon>Collembola</taxon>
        <taxon>Entomobryomorpha</taxon>
        <taxon>Isotomoidea</taxon>
        <taxon>Isotomidae</taxon>
        <taxon>Proisotominae</taxon>
        <taxon>Folsomia</taxon>
    </lineage>
</organism>
<dbReference type="EMBL" id="LNIX01000019">
    <property type="protein sequence ID" value="OXA44559.1"/>
    <property type="molecule type" value="Genomic_DNA"/>
</dbReference>
<feature type="transmembrane region" description="Helical" evidence="1">
    <location>
        <begin position="352"/>
        <end position="373"/>
    </location>
</feature>
<comment type="caution">
    <text evidence="2">The sequence shown here is derived from an EMBL/GenBank/DDBJ whole genome shotgun (WGS) entry which is preliminary data.</text>
</comment>
<feature type="transmembrane region" description="Helical" evidence="1">
    <location>
        <begin position="287"/>
        <end position="309"/>
    </location>
</feature>
<sequence>MQDAGALRKRRKRNLTKVDGLGIKQYTRDNDQFNIHNLFETYSENDDTFMIKISNYSGGVRRTQDIESSAGDIASVLELRNETAPERPVLLSSSVLFRLKCILRLGICTFCFPWTWNEKTNQIEKWGQRPQQVWKIVYIFFLVITCGITVFQFYSFFERVQVDEDGGYRPVFQNSFAILKCLFTLSLNSCLIFHREQIRIYINTLLNSNRVLVEKYVVNLTEYKERGGALLNISVWTNMIQVGIYVCNFLATPNAPWYLYSYIYTEDNPWYWLLPGAFQEFVMGGQLIAIFLLIGWINVAHCISVEFWLQEAHKNYDSTWTTEELRDSVKSMETYRSLQLLNIIFNHSMAPLGIPVAKFVNWTAIVPCFYVLLRSMNSKFMDEFPGVLTYPLSVIDCVTHAYGMLQISSEMQGMSESYLTSWSATGNFDLRRVLVSCPTLKIGVAGFYKISVSTTVTFFRSIIEYTVNCIVTFK</sequence>
<dbReference type="AlphaFoldDB" id="A0A226DHB0"/>
<accession>A0A226DHB0</accession>
<gene>
    <name evidence="2" type="ORF">Fcan01_20662</name>
</gene>
<proteinExistence type="predicted"/>